<accession>A0A4S8QI88</accession>
<evidence type="ECO:0000313" key="3">
    <source>
        <dbReference type="Proteomes" id="UP000308671"/>
    </source>
</evidence>
<sequence length="241" mass="25442">MSSSSSSSSSLHHTLHLSFPEHLFHYKTPCAIHTTPSPSSAPTLAPKNHGAPNVHPLPVATLITHIPSGVTPPGPDDPRAKYRYGRLTLTDALPVPVNSKSSVRSRVRWVDDDIFVILESGAGEKLSVVVCVRERESQAARVDETCLGGVIGGNGSVRVRDDGLGDVVSASTCRRRDGYGDEFPGVGVSGGQRAQEEGAGEVGGDGCVGWRRREIHRRHGCGNAALVEEIVFEIGAVVVGG</sequence>
<dbReference type="EMBL" id="PQXL01000643">
    <property type="protein sequence ID" value="THV44423.1"/>
    <property type="molecule type" value="Genomic_DNA"/>
</dbReference>
<name>A0A4S8QI88_9HELO</name>
<organism evidence="2 3">
    <name type="scientific">Botrytis galanthina</name>
    <dbReference type="NCBI Taxonomy" id="278940"/>
    <lineage>
        <taxon>Eukaryota</taxon>
        <taxon>Fungi</taxon>
        <taxon>Dikarya</taxon>
        <taxon>Ascomycota</taxon>
        <taxon>Pezizomycotina</taxon>
        <taxon>Leotiomycetes</taxon>
        <taxon>Helotiales</taxon>
        <taxon>Sclerotiniaceae</taxon>
        <taxon>Botrytis</taxon>
    </lineage>
</organism>
<comment type="caution">
    <text evidence="2">The sequence shown here is derived from an EMBL/GenBank/DDBJ whole genome shotgun (WGS) entry which is preliminary data.</text>
</comment>
<feature type="region of interest" description="Disordered" evidence="1">
    <location>
        <begin position="184"/>
        <end position="203"/>
    </location>
</feature>
<gene>
    <name evidence="2" type="ORF">BGAL_0646g00020</name>
</gene>
<reference evidence="2 3" key="1">
    <citation type="submission" date="2017-12" db="EMBL/GenBank/DDBJ databases">
        <title>Comparative genomics of Botrytis spp.</title>
        <authorList>
            <person name="Valero-Jimenez C.A."/>
            <person name="Tapia P."/>
            <person name="Veloso J."/>
            <person name="Silva-Moreno E."/>
            <person name="Staats M."/>
            <person name="Valdes J.H."/>
            <person name="Van Kan J.A.L."/>
        </authorList>
    </citation>
    <scope>NUCLEOTIDE SEQUENCE [LARGE SCALE GENOMIC DNA]</scope>
    <source>
        <strain evidence="2 3">MUCL435</strain>
    </source>
</reference>
<keyword evidence="3" id="KW-1185">Reference proteome</keyword>
<evidence type="ECO:0000256" key="1">
    <source>
        <dbReference type="SAM" id="MobiDB-lite"/>
    </source>
</evidence>
<proteinExistence type="predicted"/>
<dbReference type="AlphaFoldDB" id="A0A4S8QI88"/>
<dbReference type="Proteomes" id="UP000308671">
    <property type="component" value="Unassembled WGS sequence"/>
</dbReference>
<evidence type="ECO:0000313" key="2">
    <source>
        <dbReference type="EMBL" id="THV44423.1"/>
    </source>
</evidence>
<protein>
    <submittedName>
        <fullName evidence="2">Uncharacterized protein</fullName>
    </submittedName>
</protein>